<organism evidence="3 4">
    <name type="scientific">Stutzerimonas stutzeri</name>
    <name type="common">Pseudomonas stutzeri</name>
    <dbReference type="NCBI Taxonomy" id="316"/>
    <lineage>
        <taxon>Bacteria</taxon>
        <taxon>Pseudomonadati</taxon>
        <taxon>Pseudomonadota</taxon>
        <taxon>Gammaproteobacteria</taxon>
        <taxon>Pseudomonadales</taxon>
        <taxon>Pseudomonadaceae</taxon>
        <taxon>Stutzerimonas</taxon>
    </lineage>
</organism>
<reference evidence="3 4" key="1">
    <citation type="submission" date="2018-01" db="EMBL/GenBank/DDBJ databases">
        <title>Denitrification phenotypes of diverse strains of Pseudomonas stutzeri.</title>
        <authorList>
            <person name="Milligan D.A."/>
            <person name="Bergaust L."/>
            <person name="Bakken L.R."/>
            <person name="Frostegard A."/>
        </authorList>
    </citation>
    <scope>NUCLEOTIDE SEQUENCE [LARGE SCALE GENOMIC DNA]</scope>
    <source>
        <strain evidence="3 4">28a3</strain>
    </source>
</reference>
<evidence type="ECO:0000313" key="4">
    <source>
        <dbReference type="Proteomes" id="UP000235897"/>
    </source>
</evidence>
<proteinExistence type="predicted"/>
<dbReference type="OrthoDB" id="5771277at2"/>
<accession>A0A2N8SQT8</accession>
<evidence type="ECO:0000256" key="2">
    <source>
        <dbReference type="SAM" id="SignalP"/>
    </source>
</evidence>
<sequence length="119" mass="12656">MKSSHCVALGLLLLAQVAPAQDLLKPSEPADAPEIDAGPATELMSEPVMRAEGTIEALDRERGVVTIAHGPVPALKWPASSMEFQARREQLEGLAVGDEVRIGFQSEGDEAALVSIDKR</sequence>
<feature type="chain" id="PRO_5014770270" evidence="2">
    <location>
        <begin position="21"/>
        <end position="119"/>
    </location>
</feature>
<gene>
    <name evidence="3" type="ORF">CXL00_14380</name>
</gene>
<dbReference type="InterPro" id="IPR021647">
    <property type="entry name" value="CusF_Ec"/>
</dbReference>
<comment type="caution">
    <text evidence="3">The sequence shown here is derived from an EMBL/GenBank/DDBJ whole genome shotgun (WGS) entry which is preliminary data.</text>
</comment>
<name>A0A2N8SQT8_STUST</name>
<protein>
    <submittedName>
        <fullName evidence="3">Copper-binding protein</fullName>
    </submittedName>
</protein>
<feature type="region of interest" description="Disordered" evidence="1">
    <location>
        <begin position="25"/>
        <end position="47"/>
    </location>
</feature>
<feature type="signal peptide" evidence="2">
    <location>
        <begin position="1"/>
        <end position="20"/>
    </location>
</feature>
<evidence type="ECO:0000256" key="1">
    <source>
        <dbReference type="SAM" id="MobiDB-lite"/>
    </source>
</evidence>
<dbReference type="RefSeq" id="WP_021207527.1">
    <property type="nucleotide sequence ID" value="NZ_JAMOIG010000022.1"/>
</dbReference>
<dbReference type="Proteomes" id="UP000235897">
    <property type="component" value="Unassembled WGS sequence"/>
</dbReference>
<dbReference type="EMBL" id="POUW01000005">
    <property type="protein sequence ID" value="PNG04850.1"/>
    <property type="molecule type" value="Genomic_DNA"/>
</dbReference>
<dbReference type="Gene3D" id="2.40.50.320">
    <property type="entry name" value="Copper binding periplasmic protein CusF"/>
    <property type="match status" value="1"/>
</dbReference>
<evidence type="ECO:0000313" key="3">
    <source>
        <dbReference type="EMBL" id="PNG04850.1"/>
    </source>
</evidence>
<dbReference type="Pfam" id="PF11604">
    <property type="entry name" value="CusF_Ec"/>
    <property type="match status" value="1"/>
</dbReference>
<keyword evidence="2" id="KW-0732">Signal</keyword>
<dbReference type="AlphaFoldDB" id="A0A2N8SQT8"/>
<dbReference type="InterPro" id="IPR042230">
    <property type="entry name" value="CusF_sf"/>
</dbReference>